<protein>
    <submittedName>
        <fullName evidence="2">Uncharacterized protein</fullName>
    </submittedName>
</protein>
<sequence>MEILHPQMIIEWIPFNKLQNIKCLTKDGYSDIYTADWIGGCYKEWDIKIRQLKRVERPGIQNLITKVVLKKLENIESANQSWFDEIYQFENLPEPRNATEVFYSKLHEYNNKDNNKNNKSISKIFKAKNKKLTKMLKKLQKKNDVNNDDKNKSNPQTKGSDFDDDDDEVYHSERQDGSDSLDGKFYFFM</sequence>
<dbReference type="Proteomes" id="UP000232688">
    <property type="component" value="Unassembled WGS sequence"/>
</dbReference>
<dbReference type="EMBL" id="LLXH01000162">
    <property type="protein sequence ID" value="PKC71550.1"/>
    <property type="molecule type" value="Genomic_DNA"/>
</dbReference>
<reference evidence="2 3" key="1">
    <citation type="submission" date="2017-10" db="EMBL/GenBank/DDBJ databases">
        <title>Extensive intraspecific genome diversity in a model arbuscular mycorrhizal fungus.</title>
        <authorList>
            <person name="Chen E.C.H."/>
            <person name="Morin E."/>
            <person name="Baudet D."/>
            <person name="Noel J."/>
            <person name="Ndikumana S."/>
            <person name="Charron P."/>
            <person name="St-Onge C."/>
            <person name="Giorgi J."/>
            <person name="Grigoriev I.V."/>
            <person name="Roux C."/>
            <person name="Martin F.M."/>
            <person name="Corradi N."/>
        </authorList>
    </citation>
    <scope>NUCLEOTIDE SEQUENCE [LARGE SCALE GENOMIC DNA]</scope>
    <source>
        <strain evidence="2 3">A1</strain>
    </source>
</reference>
<evidence type="ECO:0000256" key="1">
    <source>
        <dbReference type="SAM" id="MobiDB-lite"/>
    </source>
</evidence>
<gene>
    <name evidence="2" type="ORF">RhiirA1_390451</name>
</gene>
<feature type="region of interest" description="Disordered" evidence="1">
    <location>
        <begin position="139"/>
        <end position="183"/>
    </location>
</feature>
<dbReference type="VEuPathDB" id="FungiDB:RhiirA1_390451"/>
<dbReference type="AlphaFoldDB" id="A0A2N0S7K4"/>
<name>A0A2N0S7K4_9GLOM</name>
<organism evidence="2 3">
    <name type="scientific">Rhizophagus irregularis</name>
    <dbReference type="NCBI Taxonomy" id="588596"/>
    <lineage>
        <taxon>Eukaryota</taxon>
        <taxon>Fungi</taxon>
        <taxon>Fungi incertae sedis</taxon>
        <taxon>Mucoromycota</taxon>
        <taxon>Glomeromycotina</taxon>
        <taxon>Glomeromycetes</taxon>
        <taxon>Glomerales</taxon>
        <taxon>Glomeraceae</taxon>
        <taxon>Rhizophagus</taxon>
    </lineage>
</organism>
<comment type="caution">
    <text evidence="2">The sequence shown here is derived from an EMBL/GenBank/DDBJ whole genome shotgun (WGS) entry which is preliminary data.</text>
</comment>
<accession>A0A2N0S7K4</accession>
<evidence type="ECO:0000313" key="2">
    <source>
        <dbReference type="EMBL" id="PKC71550.1"/>
    </source>
</evidence>
<proteinExistence type="predicted"/>
<reference evidence="2 3" key="2">
    <citation type="submission" date="2017-10" db="EMBL/GenBank/DDBJ databases">
        <title>Genome analyses suggest a sexual origin of heterokaryosis in a supposedly ancient asexual fungus.</title>
        <authorList>
            <person name="Corradi N."/>
            <person name="Sedzielewska K."/>
            <person name="Noel J."/>
            <person name="Charron P."/>
            <person name="Farinelli L."/>
            <person name="Marton T."/>
            <person name="Kruger M."/>
            <person name="Pelin A."/>
            <person name="Brachmann A."/>
            <person name="Corradi N."/>
        </authorList>
    </citation>
    <scope>NUCLEOTIDE SEQUENCE [LARGE SCALE GENOMIC DNA]</scope>
    <source>
        <strain evidence="2 3">A1</strain>
    </source>
</reference>
<feature type="compositionally biased region" description="Basic and acidic residues" evidence="1">
    <location>
        <begin position="141"/>
        <end position="152"/>
    </location>
</feature>
<evidence type="ECO:0000313" key="3">
    <source>
        <dbReference type="Proteomes" id="UP000232688"/>
    </source>
</evidence>